<keyword evidence="6" id="KW-1185">Reference proteome</keyword>
<dbReference type="RefSeq" id="WP_208921463.1">
    <property type="nucleotide sequence ID" value="NZ_BNAT01000042.1"/>
</dbReference>
<dbReference type="GO" id="GO:0017000">
    <property type="term" value="P:antibiotic biosynthetic process"/>
    <property type="evidence" value="ECO:0007669"/>
    <property type="project" value="UniProtKB-ARBA"/>
</dbReference>
<dbReference type="AlphaFoldDB" id="A0A919DLT4"/>
<dbReference type="SUPFAM" id="SSF47336">
    <property type="entry name" value="ACP-like"/>
    <property type="match status" value="1"/>
</dbReference>
<dbReference type="PROSITE" id="PS50075">
    <property type="entry name" value="CARRIER"/>
    <property type="match status" value="1"/>
</dbReference>
<dbReference type="Pfam" id="PF00550">
    <property type="entry name" value="PP-binding"/>
    <property type="match status" value="1"/>
</dbReference>
<keyword evidence="2" id="KW-0597">Phosphoprotein</keyword>
<comment type="caution">
    <text evidence="5">The sequence shown here is derived from an EMBL/GenBank/DDBJ whole genome shotgun (WGS) entry which is preliminary data.</text>
</comment>
<feature type="compositionally biased region" description="Pro residues" evidence="3">
    <location>
        <begin position="1"/>
        <end position="18"/>
    </location>
</feature>
<evidence type="ECO:0000259" key="4">
    <source>
        <dbReference type="PROSITE" id="PS50075"/>
    </source>
</evidence>
<dbReference type="Gene3D" id="1.10.1200.10">
    <property type="entry name" value="ACP-like"/>
    <property type="match status" value="1"/>
</dbReference>
<dbReference type="InterPro" id="IPR009081">
    <property type="entry name" value="PP-bd_ACP"/>
</dbReference>
<dbReference type="Proteomes" id="UP000603227">
    <property type="component" value="Unassembled WGS sequence"/>
</dbReference>
<gene>
    <name evidence="5" type="ORF">GCM10017771_78000</name>
</gene>
<evidence type="ECO:0000313" key="6">
    <source>
        <dbReference type="Proteomes" id="UP000603227"/>
    </source>
</evidence>
<dbReference type="SMART" id="SM00823">
    <property type="entry name" value="PKS_PP"/>
    <property type="match status" value="1"/>
</dbReference>
<evidence type="ECO:0000256" key="1">
    <source>
        <dbReference type="ARBA" id="ARBA00022450"/>
    </source>
</evidence>
<dbReference type="InterPro" id="IPR020806">
    <property type="entry name" value="PKS_PP-bd"/>
</dbReference>
<reference evidence="5" key="2">
    <citation type="submission" date="2020-09" db="EMBL/GenBank/DDBJ databases">
        <authorList>
            <person name="Sun Q."/>
            <person name="Zhou Y."/>
        </authorList>
    </citation>
    <scope>NUCLEOTIDE SEQUENCE</scope>
    <source>
        <strain evidence="5">CGMCC 4.7403</strain>
    </source>
</reference>
<feature type="region of interest" description="Disordered" evidence="3">
    <location>
        <begin position="1"/>
        <end position="21"/>
    </location>
</feature>
<protein>
    <recommendedName>
        <fullName evidence="4">Carrier domain-containing protein</fullName>
    </recommendedName>
</protein>
<proteinExistence type="predicted"/>
<organism evidence="5 6">
    <name type="scientific">Streptomyces capitiformicae</name>
    <dbReference type="NCBI Taxonomy" id="2014920"/>
    <lineage>
        <taxon>Bacteria</taxon>
        <taxon>Bacillati</taxon>
        <taxon>Actinomycetota</taxon>
        <taxon>Actinomycetes</taxon>
        <taxon>Kitasatosporales</taxon>
        <taxon>Streptomycetaceae</taxon>
        <taxon>Streptomyces</taxon>
    </lineage>
</organism>
<sequence length="124" mass="13187">MTPRTPPHPTPPVAPAPEPRAEPLRTVLEEVAEVLGQSPEDLVPEQLLQDDLGIDSVMLLELKCGLERRYPALTDVPLADVLLGCGTIGDLADRVADLGPWSHVAPAGRTAPLPAQALVDPLVR</sequence>
<evidence type="ECO:0000256" key="3">
    <source>
        <dbReference type="SAM" id="MobiDB-lite"/>
    </source>
</evidence>
<keyword evidence="1" id="KW-0596">Phosphopantetheine</keyword>
<dbReference type="InterPro" id="IPR036736">
    <property type="entry name" value="ACP-like_sf"/>
</dbReference>
<accession>A0A919DLT4</accession>
<feature type="domain" description="Carrier" evidence="4">
    <location>
        <begin position="18"/>
        <end position="99"/>
    </location>
</feature>
<dbReference type="EMBL" id="BNAT01000042">
    <property type="protein sequence ID" value="GHE55476.1"/>
    <property type="molecule type" value="Genomic_DNA"/>
</dbReference>
<evidence type="ECO:0000313" key="5">
    <source>
        <dbReference type="EMBL" id="GHE55476.1"/>
    </source>
</evidence>
<reference evidence="5" key="1">
    <citation type="journal article" date="2014" name="Int. J. Syst. Evol. Microbiol.">
        <title>Complete genome sequence of Corynebacterium casei LMG S-19264T (=DSM 44701T), isolated from a smear-ripened cheese.</title>
        <authorList>
            <consortium name="US DOE Joint Genome Institute (JGI-PGF)"/>
            <person name="Walter F."/>
            <person name="Albersmeier A."/>
            <person name="Kalinowski J."/>
            <person name="Ruckert C."/>
        </authorList>
    </citation>
    <scope>NUCLEOTIDE SEQUENCE</scope>
    <source>
        <strain evidence="5">CGMCC 4.7403</strain>
    </source>
</reference>
<dbReference type="GO" id="GO:0031177">
    <property type="term" value="F:phosphopantetheine binding"/>
    <property type="evidence" value="ECO:0007669"/>
    <property type="project" value="InterPro"/>
</dbReference>
<evidence type="ECO:0000256" key="2">
    <source>
        <dbReference type="ARBA" id="ARBA00022553"/>
    </source>
</evidence>
<name>A0A919DLT4_9ACTN</name>